<proteinExistence type="predicted"/>
<dbReference type="EMBL" id="MU003494">
    <property type="protein sequence ID" value="KAF2476628.1"/>
    <property type="molecule type" value="Genomic_DNA"/>
</dbReference>
<accession>A0ACB6RBC0</accession>
<gene>
    <name evidence="1" type="ORF">BDR25DRAFT_210917</name>
</gene>
<comment type="caution">
    <text evidence="1">The sequence shown here is derived from an EMBL/GenBank/DDBJ whole genome shotgun (WGS) entry which is preliminary data.</text>
</comment>
<dbReference type="Proteomes" id="UP000799755">
    <property type="component" value="Unassembled WGS sequence"/>
</dbReference>
<evidence type="ECO:0000313" key="2">
    <source>
        <dbReference type="Proteomes" id="UP000799755"/>
    </source>
</evidence>
<evidence type="ECO:0000313" key="1">
    <source>
        <dbReference type="EMBL" id="KAF2476628.1"/>
    </source>
</evidence>
<reference evidence="1" key="1">
    <citation type="journal article" date="2020" name="Stud. Mycol.">
        <title>101 Dothideomycetes genomes: a test case for predicting lifestyles and emergence of pathogens.</title>
        <authorList>
            <person name="Haridas S."/>
            <person name="Albert R."/>
            <person name="Binder M."/>
            <person name="Bloem J."/>
            <person name="Labutti K."/>
            <person name="Salamov A."/>
            <person name="Andreopoulos B."/>
            <person name="Baker S."/>
            <person name="Barry K."/>
            <person name="Bills G."/>
            <person name="Bluhm B."/>
            <person name="Cannon C."/>
            <person name="Castanera R."/>
            <person name="Culley D."/>
            <person name="Daum C."/>
            <person name="Ezra D."/>
            <person name="Gonzalez J."/>
            <person name="Henrissat B."/>
            <person name="Kuo A."/>
            <person name="Liang C."/>
            <person name="Lipzen A."/>
            <person name="Lutzoni F."/>
            <person name="Magnuson J."/>
            <person name="Mondo S."/>
            <person name="Nolan M."/>
            <person name="Ohm R."/>
            <person name="Pangilinan J."/>
            <person name="Park H.-J."/>
            <person name="Ramirez L."/>
            <person name="Alfaro M."/>
            <person name="Sun H."/>
            <person name="Tritt A."/>
            <person name="Yoshinaga Y."/>
            <person name="Zwiers L.-H."/>
            <person name="Turgeon B."/>
            <person name="Goodwin S."/>
            <person name="Spatafora J."/>
            <person name="Crous P."/>
            <person name="Grigoriev I."/>
        </authorList>
    </citation>
    <scope>NUCLEOTIDE SEQUENCE</scope>
    <source>
        <strain evidence="1">ATCC 200398</strain>
    </source>
</reference>
<keyword evidence="2" id="KW-1185">Reference proteome</keyword>
<sequence length="415" mass="44163">MAQKATPDTGAGFASSIDSESCTTNAVEGGVEGWLTIVGSALVYYSSFGIINSFGFFQSYYKNEFLKGTSPFTIAFIGTLQIALMNLLSPVSGSLCDLHGIKYLYIGSGLGTSGTLLALSFTSPGAVWQTFLSQGLLLGFVMSFGIQSALTVAGQHFRHKRAFAMGIVSTGSSAGGICYPIMFDKLVAYIGFPWAVRIAAVKVALCYAIALCISTSRPSGRVTRISFSSLLDLRGFLDVRYSVIALGAFLCHLGIWVPFYYIQEYCGVIYPSASIQVYLLSLANATSLIGMIVGGFLGDTIGRLNLLYPIIILSGLLSLFMWLLAASLPAIIAFSCIHGYCTGHFVALLPAVVGQISPDEKLGARMGAFYSLVAIASLVGTPVGGALIKGKSREGYQNIIFYTVNGLVLIPIRRN</sequence>
<organism evidence="1 2">
    <name type="scientific">Lindgomyces ingoldianus</name>
    <dbReference type="NCBI Taxonomy" id="673940"/>
    <lineage>
        <taxon>Eukaryota</taxon>
        <taxon>Fungi</taxon>
        <taxon>Dikarya</taxon>
        <taxon>Ascomycota</taxon>
        <taxon>Pezizomycotina</taxon>
        <taxon>Dothideomycetes</taxon>
        <taxon>Pleosporomycetidae</taxon>
        <taxon>Pleosporales</taxon>
        <taxon>Lindgomycetaceae</taxon>
        <taxon>Lindgomyces</taxon>
    </lineage>
</organism>
<protein>
    <submittedName>
        <fullName evidence="1">MFS general substrate transporter</fullName>
    </submittedName>
</protein>
<name>A0ACB6RBC0_9PLEO</name>